<organism evidence="3 4">
    <name type="scientific">Shewanella corallii</name>
    <dbReference type="NCBI Taxonomy" id="560080"/>
    <lineage>
        <taxon>Bacteria</taxon>
        <taxon>Pseudomonadati</taxon>
        <taxon>Pseudomonadota</taxon>
        <taxon>Gammaproteobacteria</taxon>
        <taxon>Alteromonadales</taxon>
        <taxon>Shewanellaceae</taxon>
        <taxon>Shewanella</taxon>
    </lineage>
</organism>
<dbReference type="Gene3D" id="3.10.510.20">
    <property type="entry name" value="YcgL domain"/>
    <property type="match status" value="1"/>
</dbReference>
<dbReference type="InterPro" id="IPR027354">
    <property type="entry name" value="YcgL_dom"/>
</dbReference>
<proteinExistence type="inferred from homology"/>
<dbReference type="RefSeq" id="WP_249249452.1">
    <property type="nucleotide sequence ID" value="NZ_JAKIKT010000005.1"/>
</dbReference>
<reference evidence="3 4" key="1">
    <citation type="submission" date="2022-01" db="EMBL/GenBank/DDBJ databases">
        <title>Whole genome-based taxonomy of the Shewanellaceae.</title>
        <authorList>
            <person name="Martin-Rodriguez A.J."/>
        </authorList>
    </citation>
    <scope>NUCLEOTIDE SEQUENCE [LARGE SCALE GENOMIC DNA]</scope>
    <source>
        <strain evidence="3 4">DSM 21332</strain>
    </source>
</reference>
<evidence type="ECO:0000313" key="3">
    <source>
        <dbReference type="EMBL" id="MCL2914799.1"/>
    </source>
</evidence>
<evidence type="ECO:0000256" key="1">
    <source>
        <dbReference type="HAMAP-Rule" id="MF_01866"/>
    </source>
</evidence>
<dbReference type="PROSITE" id="PS51648">
    <property type="entry name" value="YCGL"/>
    <property type="match status" value="1"/>
</dbReference>
<dbReference type="SUPFAM" id="SSF160191">
    <property type="entry name" value="YcgL-like"/>
    <property type="match status" value="1"/>
</dbReference>
<sequence length="92" mass="10496">MLCAVYKSSRKADTYLFVNKRDCFDDVPEALMEMFGAPQLVMVFPIAQREHLGLADINRVRTELADKGYYLQLPPPPENLLQSHRQGLGLED</sequence>
<dbReference type="HAMAP" id="MF_01866">
    <property type="entry name" value="UPF0745"/>
    <property type="match status" value="1"/>
</dbReference>
<gene>
    <name evidence="3" type="ORF">L2725_13565</name>
</gene>
<dbReference type="PANTHER" id="PTHR38109:SF1">
    <property type="entry name" value="PROTEIN YCGL"/>
    <property type="match status" value="1"/>
</dbReference>
<dbReference type="EMBL" id="JAKIKT010000005">
    <property type="protein sequence ID" value="MCL2914799.1"/>
    <property type="molecule type" value="Genomic_DNA"/>
</dbReference>
<keyword evidence="4" id="KW-1185">Reference proteome</keyword>
<comment type="caution">
    <text evidence="3">The sequence shown here is derived from an EMBL/GenBank/DDBJ whole genome shotgun (WGS) entry which is preliminary data.</text>
</comment>
<dbReference type="Pfam" id="PF05166">
    <property type="entry name" value="YcgL"/>
    <property type="match status" value="1"/>
</dbReference>
<evidence type="ECO:0000259" key="2">
    <source>
        <dbReference type="PROSITE" id="PS51648"/>
    </source>
</evidence>
<dbReference type="PANTHER" id="PTHR38109">
    <property type="entry name" value="PROTEIN YCGL"/>
    <property type="match status" value="1"/>
</dbReference>
<name>A0ABT0N8K8_9GAMM</name>
<evidence type="ECO:0000313" key="4">
    <source>
        <dbReference type="Proteomes" id="UP001202831"/>
    </source>
</evidence>
<feature type="domain" description="YcgL" evidence="2">
    <location>
        <begin position="1"/>
        <end position="85"/>
    </location>
</feature>
<protein>
    <recommendedName>
        <fullName evidence="1">YcgL domain-containing protein L2725_13565</fullName>
    </recommendedName>
</protein>
<dbReference type="Proteomes" id="UP001202831">
    <property type="component" value="Unassembled WGS sequence"/>
</dbReference>
<accession>A0ABT0N8K8</accession>
<dbReference type="InterPro" id="IPR038068">
    <property type="entry name" value="YcgL-like_sf"/>
</dbReference>